<dbReference type="InterPro" id="IPR051289">
    <property type="entry name" value="LAGLIDADG_Endonuclease"/>
</dbReference>
<accession>M1GPG1</accession>
<dbReference type="RefSeq" id="YP_007475422.1">
    <property type="nucleotide sequence ID" value="NC_020354.1"/>
</dbReference>
<dbReference type="InterPro" id="IPR027434">
    <property type="entry name" value="Homing_endonucl"/>
</dbReference>
<dbReference type="PANTHER" id="PTHR36181:SF1">
    <property type="entry name" value="LAGLIDADG ENDONUCLEASE"/>
    <property type="match status" value="1"/>
</dbReference>
<dbReference type="FunFam" id="3.10.28.10:FF:000007">
    <property type="entry name" value="Intron-encoded DNA endonuclease aI3"/>
    <property type="match status" value="1"/>
</dbReference>
<feature type="domain" description="Homing endonuclease LAGLIDADG" evidence="2">
    <location>
        <begin position="69"/>
        <end position="162"/>
    </location>
</feature>
<dbReference type="GO" id="GO:0005739">
    <property type="term" value="C:mitochondrion"/>
    <property type="evidence" value="ECO:0007669"/>
    <property type="project" value="UniProtKB-ARBA"/>
</dbReference>
<gene>
    <name evidence="3" type="primary">orf331</name>
</gene>
<feature type="domain" description="Homing endonuclease LAGLIDADG" evidence="2">
    <location>
        <begin position="192"/>
        <end position="295"/>
    </location>
</feature>
<dbReference type="GO" id="GO:0004519">
    <property type="term" value="F:endonuclease activity"/>
    <property type="evidence" value="ECO:0007669"/>
    <property type="project" value="InterPro"/>
</dbReference>
<keyword evidence="3" id="KW-0496">Mitochondrion</keyword>
<dbReference type="InterPro" id="IPR004860">
    <property type="entry name" value="LAGLIDADG_dom"/>
</dbReference>
<geneLocation type="mitochondrion" evidence="3"/>
<evidence type="ECO:0000259" key="2">
    <source>
        <dbReference type="Pfam" id="PF00961"/>
    </source>
</evidence>
<dbReference type="PANTHER" id="PTHR36181">
    <property type="entry name" value="INTRON-ENCODED ENDONUCLEASE AI3-RELATED"/>
    <property type="match status" value="1"/>
</dbReference>
<protein>
    <recommendedName>
        <fullName evidence="2">Homing endonuclease LAGLIDADG domain-containing protein</fullName>
    </recommendedName>
</protein>
<name>M1GPG1_9BASI</name>
<dbReference type="GeneID" id="14658516"/>
<evidence type="ECO:0000313" key="3">
    <source>
        <dbReference type="EMBL" id="AGE14635.1"/>
    </source>
</evidence>
<feature type="non-terminal residue" evidence="3">
    <location>
        <position position="1"/>
    </location>
</feature>
<comment type="function">
    <text evidence="1">Mitochondrial DNA endonuclease involved in intron homing.</text>
</comment>
<dbReference type="Gene3D" id="3.10.28.10">
    <property type="entry name" value="Homing endonucleases"/>
    <property type="match status" value="2"/>
</dbReference>
<dbReference type="EMBL" id="KC285587">
    <property type="protein sequence ID" value="AGE14635.1"/>
    <property type="molecule type" value="Genomic_DNA"/>
</dbReference>
<dbReference type="Pfam" id="PF00961">
    <property type="entry name" value="LAGLIDADG_1"/>
    <property type="match status" value="2"/>
</dbReference>
<dbReference type="AlphaFoldDB" id="M1GPG1"/>
<sequence length="331" mass="37135">CPIILPALNLAVCGDLSVMTTFMLFSCSDFWDNPQVTSQNFKFVRNLNDCAPGLSNRLSQLLLNLAPYLAGLIEGDGTIVVPTSERSAKGKLNYPSIQIAFAAKDYPLALMLQVLIGHGSISKRTHQAAYIYTINNFQGIIKIVGLINGFMRTPKNLDLLRLIYHINHKAPTLNIVGLPIDTSALGSNAWFAGFIEADGSFQVRTSLSTKYPRLGISFELTQARVNHDGIPSLRYMTVIAEFLNVKVNSIRNDRKYPEFRVRTSTILSNTILVDYLLAYPLMGTKCMDFKDWNTIFDYFVAGTEWANVNHIVELKARMNNGRTEFNWTNIH</sequence>
<proteinExistence type="predicted"/>
<dbReference type="SUPFAM" id="SSF55608">
    <property type="entry name" value="Homing endonucleases"/>
    <property type="match status" value="2"/>
</dbReference>
<evidence type="ECO:0000256" key="1">
    <source>
        <dbReference type="ARBA" id="ARBA00002670"/>
    </source>
</evidence>
<organism evidence="3">
    <name type="scientific">Microbotryum cf. violaceum BFL-2013</name>
    <dbReference type="NCBI Taxonomy" id="1288119"/>
    <lineage>
        <taxon>Eukaryota</taxon>
        <taxon>Fungi</taxon>
        <taxon>Dikarya</taxon>
        <taxon>Basidiomycota</taxon>
        <taxon>Pucciniomycotina</taxon>
        <taxon>Microbotryomycetes</taxon>
        <taxon>Microbotryales</taxon>
        <taxon>Microbotryaceae</taxon>
        <taxon>Microbotryum</taxon>
    </lineage>
</organism>
<reference evidence="3" key="1">
    <citation type="submission" date="2012-12" db="EMBL/GenBank/DDBJ databases">
        <authorList>
            <person name="Lang B.F."/>
        </authorList>
    </citation>
    <scope>NUCLEOTIDE SEQUENCE</scope>
</reference>